<evidence type="ECO:0000313" key="2">
    <source>
        <dbReference type="EMBL" id="CAK9156046.1"/>
    </source>
</evidence>
<dbReference type="EMBL" id="CAUOFW020002780">
    <property type="protein sequence ID" value="CAK9156046.1"/>
    <property type="molecule type" value="Genomic_DNA"/>
</dbReference>
<keyword evidence="1" id="KW-0732">Signal</keyword>
<name>A0ABC8SFS4_9AQUA</name>
<comment type="caution">
    <text evidence="2">The sequence shown here is derived from an EMBL/GenBank/DDBJ whole genome shotgun (WGS) entry which is preliminary data.</text>
</comment>
<evidence type="ECO:0000313" key="3">
    <source>
        <dbReference type="Proteomes" id="UP001642360"/>
    </source>
</evidence>
<feature type="chain" id="PRO_5044774396" evidence="1">
    <location>
        <begin position="31"/>
        <end position="67"/>
    </location>
</feature>
<dbReference type="Proteomes" id="UP001642360">
    <property type="component" value="Unassembled WGS sequence"/>
</dbReference>
<proteinExistence type="predicted"/>
<dbReference type="AlphaFoldDB" id="A0ABC8SFS4"/>
<protein>
    <submittedName>
        <fullName evidence="2">Uncharacterized protein</fullName>
    </submittedName>
</protein>
<organism evidence="2 3">
    <name type="scientific">Ilex paraguariensis</name>
    <name type="common">yerba mate</name>
    <dbReference type="NCBI Taxonomy" id="185542"/>
    <lineage>
        <taxon>Eukaryota</taxon>
        <taxon>Viridiplantae</taxon>
        <taxon>Streptophyta</taxon>
        <taxon>Embryophyta</taxon>
        <taxon>Tracheophyta</taxon>
        <taxon>Spermatophyta</taxon>
        <taxon>Magnoliopsida</taxon>
        <taxon>eudicotyledons</taxon>
        <taxon>Gunneridae</taxon>
        <taxon>Pentapetalae</taxon>
        <taxon>asterids</taxon>
        <taxon>campanulids</taxon>
        <taxon>Aquifoliales</taxon>
        <taxon>Aquifoliaceae</taxon>
        <taxon>Ilex</taxon>
    </lineage>
</organism>
<sequence length="67" mass="7335">MTVICASIPLLGYVLRKLFLLLSSPHLDNGADSDDEVMVNDKQNDLGTACNAAAQKHFRQLQHIRGA</sequence>
<reference evidence="2 3" key="1">
    <citation type="submission" date="2024-02" db="EMBL/GenBank/DDBJ databases">
        <authorList>
            <person name="Vignale AGUSTIN F."/>
            <person name="Sosa J E."/>
            <person name="Modenutti C."/>
        </authorList>
    </citation>
    <scope>NUCLEOTIDE SEQUENCE [LARGE SCALE GENOMIC DNA]</scope>
</reference>
<evidence type="ECO:0000256" key="1">
    <source>
        <dbReference type="SAM" id="SignalP"/>
    </source>
</evidence>
<accession>A0ABC8SFS4</accession>
<gene>
    <name evidence="2" type="ORF">ILEXP_LOCUS24457</name>
</gene>
<keyword evidence="3" id="KW-1185">Reference proteome</keyword>
<feature type="signal peptide" evidence="1">
    <location>
        <begin position="1"/>
        <end position="30"/>
    </location>
</feature>